<dbReference type="GO" id="GO:0005789">
    <property type="term" value="C:endoplasmic reticulum membrane"/>
    <property type="evidence" value="ECO:0007669"/>
    <property type="project" value="UniProtKB-SubCell"/>
</dbReference>
<evidence type="ECO:0000256" key="11">
    <source>
        <dbReference type="ARBA" id="ARBA00023033"/>
    </source>
</evidence>
<keyword evidence="8" id="KW-0492">Microsome</keyword>
<evidence type="ECO:0000256" key="4">
    <source>
        <dbReference type="ARBA" id="ARBA00010617"/>
    </source>
</evidence>
<dbReference type="Gene3D" id="1.10.630.10">
    <property type="entry name" value="Cytochrome P450"/>
    <property type="match status" value="1"/>
</dbReference>
<dbReference type="AlphaFoldDB" id="A0AAV3A4D3"/>
<comment type="similarity">
    <text evidence="4 14">Belongs to the cytochrome P450 family.</text>
</comment>
<dbReference type="FunFam" id="1.10.630.10:FF:000238">
    <property type="entry name" value="Cytochrome P450 2A6"/>
    <property type="match status" value="1"/>
</dbReference>
<accession>A0AAV3A4D3</accession>
<reference evidence="15" key="1">
    <citation type="thesis" date="2020" institute="ProQuest LLC" country="789 East Eisenhower Parkway, Ann Arbor, MI, USA">
        <title>Comparative Genomics and Chromosome Evolution.</title>
        <authorList>
            <person name="Mudd A.B."/>
        </authorList>
    </citation>
    <scope>NUCLEOTIDE SEQUENCE</scope>
    <source>
        <strain evidence="15">1538</strain>
        <tissue evidence="15">Blood</tissue>
    </source>
</reference>
<evidence type="ECO:0000313" key="15">
    <source>
        <dbReference type="EMBL" id="DBA20613.1"/>
    </source>
</evidence>
<dbReference type="GO" id="GO:0006805">
    <property type="term" value="P:xenobiotic metabolic process"/>
    <property type="evidence" value="ECO:0007669"/>
    <property type="project" value="TreeGrafter"/>
</dbReference>
<sequence>MYRKQRLPPGSTPLPLIGNLLNIKIGSLVSSLIKLREQYGSVYTLYFGLEPIIVICGYEAVKEALIDQNDDFGGRGKLPTLEFTKGYGISFSNGECWRIIRNFSVKTLRDFGFGKRSMEWKIQEESRCVVEEFRKLQGRPINPLKKFMQAFSNIICSILFGDRYDYKDKKFTKLLSMVEEIFRLTSSPWGQAHSMLPSLMNYIPGPHHKTVRMAKELIEFVAEIVNSCQQTFDPSNLRHFVDCFLMKMEKEKDDPNTEFTMKNLLFTIHNLILAATETLSSTLRHALLILLKYPEVQAKLHEEIDRVIGRDRIPNMDDKPNMPYTEAVIQEVQRFSDIAPFNVPHMVTKDIEFGGYHIPKGTDVYLLLCTVHRDPTQFATPYKFNPNHFLDDNGKFKKNDANMPFSAGKRMCPGEGVARMELFIFLTTILQNFTLSSNMEISDADVAPKLTGFLNTPIQYELSFIPR</sequence>
<keyword evidence="5 13" id="KW-0349">Heme</keyword>
<keyword evidence="10 13" id="KW-0408">Iron</keyword>
<evidence type="ECO:0000256" key="9">
    <source>
        <dbReference type="ARBA" id="ARBA00023002"/>
    </source>
</evidence>
<evidence type="ECO:0000313" key="16">
    <source>
        <dbReference type="Proteomes" id="UP001181693"/>
    </source>
</evidence>
<comment type="cofactor">
    <cofactor evidence="1 13">
        <name>heme</name>
        <dbReference type="ChEBI" id="CHEBI:30413"/>
    </cofactor>
</comment>
<evidence type="ECO:0000256" key="14">
    <source>
        <dbReference type="RuleBase" id="RU000461"/>
    </source>
</evidence>
<dbReference type="CDD" id="cd11026">
    <property type="entry name" value="CYP2"/>
    <property type="match status" value="1"/>
</dbReference>
<dbReference type="GO" id="GO:0016712">
    <property type="term" value="F:oxidoreductase activity, acting on paired donors, with incorporation or reduction of molecular oxygen, reduced flavin or flavoprotein as one donor, and incorporation of one atom of oxygen"/>
    <property type="evidence" value="ECO:0007669"/>
    <property type="project" value="TreeGrafter"/>
</dbReference>
<dbReference type="Pfam" id="PF00067">
    <property type="entry name" value="p450"/>
    <property type="match status" value="1"/>
</dbReference>
<keyword evidence="12" id="KW-0472">Membrane</keyword>
<dbReference type="PROSITE" id="PS00086">
    <property type="entry name" value="CYTOCHROME_P450"/>
    <property type="match status" value="1"/>
</dbReference>
<evidence type="ECO:0000256" key="6">
    <source>
        <dbReference type="ARBA" id="ARBA00022723"/>
    </source>
</evidence>
<evidence type="ECO:0000256" key="7">
    <source>
        <dbReference type="ARBA" id="ARBA00022824"/>
    </source>
</evidence>
<comment type="caution">
    <text evidence="15">The sequence shown here is derived from an EMBL/GenBank/DDBJ whole genome shotgun (WGS) entry which is preliminary data.</text>
</comment>
<dbReference type="PANTHER" id="PTHR24300">
    <property type="entry name" value="CYTOCHROME P450 508A4-RELATED"/>
    <property type="match status" value="1"/>
</dbReference>
<evidence type="ECO:0000256" key="2">
    <source>
        <dbReference type="ARBA" id="ARBA00004174"/>
    </source>
</evidence>
<dbReference type="InterPro" id="IPR036396">
    <property type="entry name" value="Cyt_P450_sf"/>
</dbReference>
<evidence type="ECO:0000256" key="13">
    <source>
        <dbReference type="PIRSR" id="PIRSR602401-1"/>
    </source>
</evidence>
<keyword evidence="9 14" id="KW-0560">Oxidoreductase</keyword>
<dbReference type="EMBL" id="DYDO01000007">
    <property type="protein sequence ID" value="DBA20613.1"/>
    <property type="molecule type" value="Genomic_DNA"/>
</dbReference>
<evidence type="ECO:0000256" key="3">
    <source>
        <dbReference type="ARBA" id="ARBA00004406"/>
    </source>
</evidence>
<feature type="binding site" description="axial binding residue" evidence="13">
    <location>
        <position position="412"/>
    </location>
    <ligand>
        <name>heme</name>
        <dbReference type="ChEBI" id="CHEBI:30413"/>
    </ligand>
    <ligandPart>
        <name>Fe</name>
        <dbReference type="ChEBI" id="CHEBI:18248"/>
    </ligandPart>
</feature>
<dbReference type="PRINTS" id="PR00463">
    <property type="entry name" value="EP450I"/>
</dbReference>
<keyword evidence="11 14" id="KW-0503">Monooxygenase</keyword>
<evidence type="ECO:0000256" key="8">
    <source>
        <dbReference type="ARBA" id="ARBA00022848"/>
    </source>
</evidence>
<dbReference type="Proteomes" id="UP001181693">
    <property type="component" value="Unassembled WGS sequence"/>
</dbReference>
<dbReference type="SUPFAM" id="SSF48264">
    <property type="entry name" value="Cytochrome P450"/>
    <property type="match status" value="1"/>
</dbReference>
<evidence type="ECO:0000256" key="1">
    <source>
        <dbReference type="ARBA" id="ARBA00001971"/>
    </source>
</evidence>
<name>A0AAV3A4D3_PYXAD</name>
<protein>
    <submittedName>
        <fullName evidence="15">Uncharacterized protein</fullName>
    </submittedName>
</protein>
<dbReference type="InterPro" id="IPR001128">
    <property type="entry name" value="Cyt_P450"/>
</dbReference>
<dbReference type="PRINTS" id="PR00385">
    <property type="entry name" value="P450"/>
</dbReference>
<keyword evidence="7" id="KW-0256">Endoplasmic reticulum</keyword>
<dbReference type="GO" id="GO:0019373">
    <property type="term" value="P:epoxygenase P450 pathway"/>
    <property type="evidence" value="ECO:0007669"/>
    <property type="project" value="TreeGrafter"/>
</dbReference>
<dbReference type="InterPro" id="IPR017972">
    <property type="entry name" value="Cyt_P450_CS"/>
</dbReference>
<dbReference type="GO" id="GO:0020037">
    <property type="term" value="F:heme binding"/>
    <property type="evidence" value="ECO:0007669"/>
    <property type="project" value="InterPro"/>
</dbReference>
<keyword evidence="6 13" id="KW-0479">Metal-binding</keyword>
<dbReference type="GO" id="GO:0005506">
    <property type="term" value="F:iron ion binding"/>
    <property type="evidence" value="ECO:0007669"/>
    <property type="project" value="InterPro"/>
</dbReference>
<dbReference type="InterPro" id="IPR050182">
    <property type="entry name" value="Cytochrome_P450_fam2"/>
</dbReference>
<gene>
    <name evidence="15" type="ORF">GDO54_017373</name>
</gene>
<keyword evidence="16" id="KW-1185">Reference proteome</keyword>
<organism evidence="15 16">
    <name type="scientific">Pyxicephalus adspersus</name>
    <name type="common">African bullfrog</name>
    <dbReference type="NCBI Taxonomy" id="30357"/>
    <lineage>
        <taxon>Eukaryota</taxon>
        <taxon>Metazoa</taxon>
        <taxon>Chordata</taxon>
        <taxon>Craniata</taxon>
        <taxon>Vertebrata</taxon>
        <taxon>Euteleostomi</taxon>
        <taxon>Amphibia</taxon>
        <taxon>Batrachia</taxon>
        <taxon>Anura</taxon>
        <taxon>Neobatrachia</taxon>
        <taxon>Ranoidea</taxon>
        <taxon>Pyxicephalidae</taxon>
        <taxon>Pyxicephalinae</taxon>
        <taxon>Pyxicephalus</taxon>
    </lineage>
</organism>
<proteinExistence type="inferred from homology"/>
<evidence type="ECO:0000256" key="12">
    <source>
        <dbReference type="ARBA" id="ARBA00023136"/>
    </source>
</evidence>
<comment type="subcellular location">
    <subcellularLocation>
        <location evidence="3">Endoplasmic reticulum membrane</location>
        <topology evidence="3">Peripheral membrane protein</topology>
    </subcellularLocation>
    <subcellularLocation>
        <location evidence="2">Microsome membrane</location>
        <topology evidence="2">Peripheral membrane protein</topology>
    </subcellularLocation>
</comment>
<dbReference type="PANTHER" id="PTHR24300:SF393">
    <property type="entry name" value="CYTOCHROME P450 2A6"/>
    <property type="match status" value="1"/>
</dbReference>
<dbReference type="GO" id="GO:0008392">
    <property type="term" value="F:arachidonate epoxygenase activity"/>
    <property type="evidence" value="ECO:0007669"/>
    <property type="project" value="TreeGrafter"/>
</dbReference>
<evidence type="ECO:0000256" key="10">
    <source>
        <dbReference type="ARBA" id="ARBA00023004"/>
    </source>
</evidence>
<evidence type="ECO:0000256" key="5">
    <source>
        <dbReference type="ARBA" id="ARBA00022617"/>
    </source>
</evidence>
<dbReference type="InterPro" id="IPR002401">
    <property type="entry name" value="Cyt_P450_E_grp-I"/>
</dbReference>